<name>A0AAJ0U2C4_9GAMM</name>
<protein>
    <submittedName>
        <fullName evidence="2">Uncharacterized protein</fullName>
    </submittedName>
</protein>
<organism evidence="2 3">
    <name type="scientific">Halochromatium glycolicum</name>
    <dbReference type="NCBI Taxonomy" id="85075"/>
    <lineage>
        <taxon>Bacteria</taxon>
        <taxon>Pseudomonadati</taxon>
        <taxon>Pseudomonadota</taxon>
        <taxon>Gammaproteobacteria</taxon>
        <taxon>Chromatiales</taxon>
        <taxon>Chromatiaceae</taxon>
        <taxon>Halochromatium</taxon>
    </lineage>
</organism>
<feature type="region of interest" description="Disordered" evidence="1">
    <location>
        <begin position="1"/>
        <end position="25"/>
    </location>
</feature>
<evidence type="ECO:0000313" key="2">
    <source>
        <dbReference type="EMBL" id="MBK1703922.1"/>
    </source>
</evidence>
<proteinExistence type="predicted"/>
<evidence type="ECO:0000313" key="3">
    <source>
        <dbReference type="Proteomes" id="UP001296776"/>
    </source>
</evidence>
<reference evidence="2" key="2">
    <citation type="journal article" date="2020" name="Microorganisms">
        <title>Osmotic Adaptation and Compatible Solute Biosynthesis of Phototrophic Bacteria as Revealed from Genome Analyses.</title>
        <authorList>
            <person name="Imhoff J.F."/>
            <person name="Rahn T."/>
            <person name="Kunzel S."/>
            <person name="Keller A."/>
            <person name="Neulinger S.C."/>
        </authorList>
    </citation>
    <scope>NUCLEOTIDE SEQUENCE</scope>
    <source>
        <strain evidence="2">DSM 11080</strain>
    </source>
</reference>
<sequence>MGLAPDIPIDPEAMPHHRFDRGPKPEVCPSVTGEIGEMTADGDPRQRGLLLRLQLARKEGFELAPRVIEDHDRALLEPIAKVVGQVVV</sequence>
<dbReference type="Proteomes" id="UP001296776">
    <property type="component" value="Unassembled WGS sequence"/>
</dbReference>
<keyword evidence="3" id="KW-1185">Reference proteome</keyword>
<gene>
    <name evidence="2" type="ORF">CKO40_05035</name>
</gene>
<feature type="compositionally biased region" description="Basic and acidic residues" evidence="1">
    <location>
        <begin position="13"/>
        <end position="24"/>
    </location>
</feature>
<dbReference type="AlphaFoldDB" id="A0AAJ0U2C4"/>
<comment type="caution">
    <text evidence="2">The sequence shown here is derived from an EMBL/GenBank/DDBJ whole genome shotgun (WGS) entry which is preliminary data.</text>
</comment>
<accession>A0AAJ0U2C4</accession>
<evidence type="ECO:0000256" key="1">
    <source>
        <dbReference type="SAM" id="MobiDB-lite"/>
    </source>
</evidence>
<dbReference type="EMBL" id="NRSJ01000005">
    <property type="protein sequence ID" value="MBK1703922.1"/>
    <property type="molecule type" value="Genomic_DNA"/>
</dbReference>
<reference evidence="2" key="1">
    <citation type="submission" date="2017-08" db="EMBL/GenBank/DDBJ databases">
        <authorList>
            <person name="Imhoff J.F."/>
            <person name="Rahn T."/>
            <person name="Kuenzel S."/>
            <person name="Neulinger S.C."/>
        </authorList>
    </citation>
    <scope>NUCLEOTIDE SEQUENCE</scope>
    <source>
        <strain evidence="2">DSM 11080</strain>
    </source>
</reference>